<proteinExistence type="predicted"/>
<accession>A0AAW0DK84</accession>
<evidence type="ECO:0000313" key="3">
    <source>
        <dbReference type="Proteomes" id="UP001383192"/>
    </source>
</evidence>
<dbReference type="Proteomes" id="UP001383192">
    <property type="component" value="Unassembled WGS sequence"/>
</dbReference>
<organism evidence="2 3">
    <name type="scientific">Paramarasmius palmivorus</name>
    <dbReference type="NCBI Taxonomy" id="297713"/>
    <lineage>
        <taxon>Eukaryota</taxon>
        <taxon>Fungi</taxon>
        <taxon>Dikarya</taxon>
        <taxon>Basidiomycota</taxon>
        <taxon>Agaricomycotina</taxon>
        <taxon>Agaricomycetes</taxon>
        <taxon>Agaricomycetidae</taxon>
        <taxon>Agaricales</taxon>
        <taxon>Marasmiineae</taxon>
        <taxon>Marasmiaceae</taxon>
        <taxon>Paramarasmius</taxon>
    </lineage>
</organism>
<sequence length="585" mass="66654">MATDNDFNLSLCDQCSRKITYKIYPPVPKERFRSIQPPSEVEIADTIQLIDEERKFLACFDEQISRLRNMMDALKKERNALQRRIDERRYRISPIHWIPVEVWNMIFLEAACLHEGAYSLEVSAKKKKKVVARPLVLSQVSASWRRIASSLPHIWSSINIDVRSLWKDLTPLVALFLDKGRNNGIRSRLQVLDSGWIRLGSDGGFGAPEPRDRLGEHGYAVLSMLAKEFFSFQEVNLAVDSDLLHAVQPILPTNPPFHCLRVFRDGMKISDPYRLSHWFWAPKAPALKAVYTSTHAVGIERAEMSLLFGVLAIAKSLQTLIIGNVVDRATPIDNPIIRYSQNPLVVPSLRALTLEPVRTPAAGPLAPLCHLLKLPNLKETTFTYLEPIHRDRMWDMQPFIRMLERSGCPLRRLSLTFPRGRMPPGIVLDILRASPRMEALRLWVNEDHLQPDKFFTASILRYLATEHSTFCGEIRIAELGVRKLHSGWPGKLKDFIKQIWIVRGNVSTETALELEVRLSFRETLETRSGNFIHDAGLVVHAKGEIALNEVKFTSELIGKHTGIEDGSDEPLSRKNWLPKLELGEK</sequence>
<keyword evidence="1" id="KW-0175">Coiled coil</keyword>
<name>A0AAW0DK84_9AGAR</name>
<protein>
    <recommendedName>
        <fullName evidence="4">F-box domain-containing protein</fullName>
    </recommendedName>
</protein>
<dbReference type="EMBL" id="JAYKXP010000011">
    <property type="protein sequence ID" value="KAK7052926.1"/>
    <property type="molecule type" value="Genomic_DNA"/>
</dbReference>
<dbReference type="AlphaFoldDB" id="A0AAW0DK84"/>
<reference evidence="2 3" key="1">
    <citation type="submission" date="2024-01" db="EMBL/GenBank/DDBJ databases">
        <title>A draft genome for a cacao thread blight-causing isolate of Paramarasmius palmivorus.</title>
        <authorList>
            <person name="Baruah I.K."/>
            <person name="Bukari Y."/>
            <person name="Amoako-Attah I."/>
            <person name="Meinhardt L.W."/>
            <person name="Bailey B.A."/>
            <person name="Cohen S.P."/>
        </authorList>
    </citation>
    <scope>NUCLEOTIDE SEQUENCE [LARGE SCALE GENOMIC DNA]</scope>
    <source>
        <strain evidence="2 3">GH-12</strain>
    </source>
</reference>
<evidence type="ECO:0008006" key="4">
    <source>
        <dbReference type="Google" id="ProtNLM"/>
    </source>
</evidence>
<feature type="coiled-coil region" evidence="1">
    <location>
        <begin position="57"/>
        <end position="91"/>
    </location>
</feature>
<keyword evidence="3" id="KW-1185">Reference proteome</keyword>
<comment type="caution">
    <text evidence="2">The sequence shown here is derived from an EMBL/GenBank/DDBJ whole genome shotgun (WGS) entry which is preliminary data.</text>
</comment>
<evidence type="ECO:0000256" key="1">
    <source>
        <dbReference type="SAM" id="Coils"/>
    </source>
</evidence>
<evidence type="ECO:0000313" key="2">
    <source>
        <dbReference type="EMBL" id="KAK7052926.1"/>
    </source>
</evidence>
<gene>
    <name evidence="2" type="ORF">VNI00_004246</name>
</gene>